<keyword evidence="1" id="KW-0472">Membrane</keyword>
<gene>
    <name evidence="2" type="ORF">VNO78_34943</name>
</gene>
<evidence type="ECO:0000313" key="3">
    <source>
        <dbReference type="Proteomes" id="UP001386955"/>
    </source>
</evidence>
<reference evidence="2 3" key="1">
    <citation type="submission" date="2024-01" db="EMBL/GenBank/DDBJ databases">
        <title>The genomes of 5 underutilized Papilionoideae crops provide insights into root nodulation and disease resistanc.</title>
        <authorList>
            <person name="Jiang F."/>
        </authorList>
    </citation>
    <scope>NUCLEOTIDE SEQUENCE [LARGE SCALE GENOMIC DNA]</scope>
    <source>
        <strain evidence="2">DUOXIRENSHENG_FW03</strain>
        <tissue evidence="2">Leaves</tissue>
    </source>
</reference>
<accession>A0AAN9NNG7</accession>
<organism evidence="2 3">
    <name type="scientific">Psophocarpus tetragonolobus</name>
    <name type="common">Winged bean</name>
    <name type="synonym">Dolichos tetragonolobus</name>
    <dbReference type="NCBI Taxonomy" id="3891"/>
    <lineage>
        <taxon>Eukaryota</taxon>
        <taxon>Viridiplantae</taxon>
        <taxon>Streptophyta</taxon>
        <taxon>Embryophyta</taxon>
        <taxon>Tracheophyta</taxon>
        <taxon>Spermatophyta</taxon>
        <taxon>Magnoliopsida</taxon>
        <taxon>eudicotyledons</taxon>
        <taxon>Gunneridae</taxon>
        <taxon>Pentapetalae</taxon>
        <taxon>rosids</taxon>
        <taxon>fabids</taxon>
        <taxon>Fabales</taxon>
        <taxon>Fabaceae</taxon>
        <taxon>Papilionoideae</taxon>
        <taxon>50 kb inversion clade</taxon>
        <taxon>NPAAA clade</taxon>
        <taxon>indigoferoid/millettioid clade</taxon>
        <taxon>Phaseoleae</taxon>
        <taxon>Psophocarpus</taxon>
    </lineage>
</organism>
<proteinExistence type="predicted"/>
<dbReference type="Proteomes" id="UP001386955">
    <property type="component" value="Unassembled WGS sequence"/>
</dbReference>
<dbReference type="AlphaFoldDB" id="A0AAN9NNG7"/>
<keyword evidence="1" id="KW-1133">Transmembrane helix</keyword>
<dbReference type="EMBL" id="JAYMYS010000033">
    <property type="protein sequence ID" value="KAK7376091.1"/>
    <property type="molecule type" value="Genomic_DNA"/>
</dbReference>
<evidence type="ECO:0000256" key="1">
    <source>
        <dbReference type="SAM" id="Phobius"/>
    </source>
</evidence>
<keyword evidence="3" id="KW-1185">Reference proteome</keyword>
<protein>
    <submittedName>
        <fullName evidence="2">Uncharacterized protein</fullName>
    </submittedName>
</protein>
<evidence type="ECO:0000313" key="2">
    <source>
        <dbReference type="EMBL" id="KAK7376091.1"/>
    </source>
</evidence>
<sequence>MLKSWIEPLLLVLYMCISNLGLSFCTKKMILEGLRLSGSCRNTPFWVNIYLFLFSASWKDYLATPWHGRVFIDGIRSDF</sequence>
<comment type="caution">
    <text evidence="2">The sequence shown here is derived from an EMBL/GenBank/DDBJ whole genome shotgun (WGS) entry which is preliminary data.</text>
</comment>
<keyword evidence="1" id="KW-0812">Transmembrane</keyword>
<feature type="transmembrane region" description="Helical" evidence="1">
    <location>
        <begin position="6"/>
        <end position="25"/>
    </location>
</feature>
<name>A0AAN9NNG7_PSOTE</name>